<dbReference type="OMA" id="CVVTHEV"/>
<dbReference type="PANTHER" id="PTHR34222">
    <property type="entry name" value="GAG_PRE-INTEGRS DOMAIN-CONTAINING PROTEIN"/>
    <property type="match status" value="1"/>
</dbReference>
<name>A0A3Q7E9Z8_SOLLC</name>
<keyword evidence="2" id="KW-0812">Transmembrane</keyword>
<keyword evidence="2" id="KW-0472">Membrane</keyword>
<reference evidence="3" key="2">
    <citation type="submission" date="2019-01" db="UniProtKB">
        <authorList>
            <consortium name="EnsemblPlants"/>
        </authorList>
    </citation>
    <scope>IDENTIFICATION</scope>
    <source>
        <strain evidence="3">cv. Heinz 1706</strain>
    </source>
</reference>
<feature type="region of interest" description="Disordered" evidence="1">
    <location>
        <begin position="75"/>
        <end position="102"/>
    </location>
</feature>
<dbReference type="Proteomes" id="UP000004994">
    <property type="component" value="Chromosome 1"/>
</dbReference>
<evidence type="ECO:0000256" key="2">
    <source>
        <dbReference type="SAM" id="Phobius"/>
    </source>
</evidence>
<sequence length="200" mass="21493">MPLSSSQSGHGGYYNNNTTSSGTGRGISNFQNNGYRNKGYGDGRTGHTKETCYKLHGYPKKKGGVSSYANNAASAGNESGMINSTSSSNTRTNESSNDTTLGQGVSMFTQEQYYEILQMLRKRKSKEVDTMAIVATAGVSGTSDTGASNHMVHNFGLMSQSANLDVQGGMRVNLPTGDQSSWFMLMISWLLGAAYIIYNK</sequence>
<feature type="compositionally biased region" description="Polar residues" evidence="1">
    <location>
        <begin position="1"/>
        <end position="35"/>
    </location>
</feature>
<reference evidence="3" key="1">
    <citation type="journal article" date="2012" name="Nature">
        <title>The tomato genome sequence provides insights into fleshy fruit evolution.</title>
        <authorList>
            <consortium name="Tomato Genome Consortium"/>
        </authorList>
    </citation>
    <scope>NUCLEOTIDE SEQUENCE [LARGE SCALE GENOMIC DNA]</scope>
    <source>
        <strain evidence="3">cv. Heinz 1706</strain>
    </source>
</reference>
<dbReference type="PANTHER" id="PTHR34222:SF79">
    <property type="entry name" value="RETROVIRUS-RELATED POL POLYPROTEIN FROM TRANSPOSON TNT 1-94"/>
    <property type="match status" value="1"/>
</dbReference>
<dbReference type="EnsemblPlants" id="Solyc01g009973.1.1">
    <property type="protein sequence ID" value="Solyc01g009973.1.1"/>
    <property type="gene ID" value="Solyc01g009973.1"/>
</dbReference>
<dbReference type="AlphaFoldDB" id="A0A3Q7E9Z8"/>
<feature type="region of interest" description="Disordered" evidence="1">
    <location>
        <begin position="1"/>
        <end position="46"/>
    </location>
</feature>
<dbReference type="Gramene" id="Solyc01g009973.1.1">
    <property type="protein sequence ID" value="Solyc01g009973.1.1"/>
    <property type="gene ID" value="Solyc01g009973.1"/>
</dbReference>
<keyword evidence="2" id="KW-1133">Transmembrane helix</keyword>
<proteinExistence type="predicted"/>
<evidence type="ECO:0000313" key="3">
    <source>
        <dbReference type="EnsemblPlants" id="Solyc01g009973.1.1"/>
    </source>
</evidence>
<feature type="transmembrane region" description="Helical" evidence="2">
    <location>
        <begin position="180"/>
        <end position="198"/>
    </location>
</feature>
<evidence type="ECO:0000256" key="1">
    <source>
        <dbReference type="SAM" id="MobiDB-lite"/>
    </source>
</evidence>
<accession>A0A3Q7E9Z8</accession>
<dbReference type="InParanoid" id="A0A3Q7E9Z8"/>
<evidence type="ECO:0000313" key="4">
    <source>
        <dbReference type="Proteomes" id="UP000004994"/>
    </source>
</evidence>
<feature type="compositionally biased region" description="Low complexity" evidence="1">
    <location>
        <begin position="75"/>
        <end position="100"/>
    </location>
</feature>
<protein>
    <submittedName>
        <fullName evidence="3">Uncharacterized protein</fullName>
    </submittedName>
</protein>
<organism evidence="3">
    <name type="scientific">Solanum lycopersicum</name>
    <name type="common">Tomato</name>
    <name type="synonym">Lycopersicon esculentum</name>
    <dbReference type="NCBI Taxonomy" id="4081"/>
    <lineage>
        <taxon>Eukaryota</taxon>
        <taxon>Viridiplantae</taxon>
        <taxon>Streptophyta</taxon>
        <taxon>Embryophyta</taxon>
        <taxon>Tracheophyta</taxon>
        <taxon>Spermatophyta</taxon>
        <taxon>Magnoliopsida</taxon>
        <taxon>eudicotyledons</taxon>
        <taxon>Gunneridae</taxon>
        <taxon>Pentapetalae</taxon>
        <taxon>asterids</taxon>
        <taxon>lamiids</taxon>
        <taxon>Solanales</taxon>
        <taxon>Solanaceae</taxon>
        <taxon>Solanoideae</taxon>
        <taxon>Solaneae</taxon>
        <taxon>Solanum</taxon>
        <taxon>Solanum subgen. Lycopersicon</taxon>
    </lineage>
</organism>
<keyword evidence="4" id="KW-1185">Reference proteome</keyword>